<dbReference type="AlphaFoldDB" id="A0A0C3F8G9"/>
<keyword evidence="2" id="KW-0732">Signal</keyword>
<evidence type="ECO:0000256" key="2">
    <source>
        <dbReference type="SAM" id="SignalP"/>
    </source>
</evidence>
<reference evidence="3 4" key="1">
    <citation type="submission" date="2014-04" db="EMBL/GenBank/DDBJ databases">
        <authorList>
            <consortium name="DOE Joint Genome Institute"/>
            <person name="Kuo A."/>
            <person name="Tarkka M."/>
            <person name="Buscot F."/>
            <person name="Kohler A."/>
            <person name="Nagy L.G."/>
            <person name="Floudas D."/>
            <person name="Copeland A."/>
            <person name="Barry K.W."/>
            <person name="Cichocki N."/>
            <person name="Veneault-Fourrey C."/>
            <person name="LaButti K."/>
            <person name="Lindquist E.A."/>
            <person name="Lipzen A."/>
            <person name="Lundell T."/>
            <person name="Morin E."/>
            <person name="Murat C."/>
            <person name="Sun H."/>
            <person name="Tunlid A."/>
            <person name="Henrissat B."/>
            <person name="Grigoriev I.V."/>
            <person name="Hibbett D.S."/>
            <person name="Martin F."/>
            <person name="Nordberg H.P."/>
            <person name="Cantor M.N."/>
            <person name="Hua S.X."/>
        </authorList>
    </citation>
    <scope>NUCLEOTIDE SEQUENCE [LARGE SCALE GENOMIC DNA]</scope>
    <source>
        <strain evidence="3 4">F 1598</strain>
    </source>
</reference>
<feature type="signal peptide" evidence="2">
    <location>
        <begin position="1"/>
        <end position="25"/>
    </location>
</feature>
<proteinExistence type="predicted"/>
<reference evidence="4" key="2">
    <citation type="submission" date="2015-01" db="EMBL/GenBank/DDBJ databases">
        <title>Evolutionary Origins and Diversification of the Mycorrhizal Mutualists.</title>
        <authorList>
            <consortium name="DOE Joint Genome Institute"/>
            <consortium name="Mycorrhizal Genomics Consortium"/>
            <person name="Kohler A."/>
            <person name="Kuo A."/>
            <person name="Nagy L.G."/>
            <person name="Floudas D."/>
            <person name="Copeland A."/>
            <person name="Barry K.W."/>
            <person name="Cichocki N."/>
            <person name="Veneault-Fourrey C."/>
            <person name="LaButti K."/>
            <person name="Lindquist E.A."/>
            <person name="Lipzen A."/>
            <person name="Lundell T."/>
            <person name="Morin E."/>
            <person name="Murat C."/>
            <person name="Riley R."/>
            <person name="Ohm R."/>
            <person name="Sun H."/>
            <person name="Tunlid A."/>
            <person name="Henrissat B."/>
            <person name="Grigoriev I.V."/>
            <person name="Hibbett D.S."/>
            <person name="Martin F."/>
        </authorList>
    </citation>
    <scope>NUCLEOTIDE SEQUENCE [LARGE SCALE GENOMIC DNA]</scope>
    <source>
        <strain evidence="4">F 1598</strain>
    </source>
</reference>
<keyword evidence="4" id="KW-1185">Reference proteome</keyword>
<organism evidence="3 4">
    <name type="scientific">Piloderma croceum (strain F 1598)</name>
    <dbReference type="NCBI Taxonomy" id="765440"/>
    <lineage>
        <taxon>Eukaryota</taxon>
        <taxon>Fungi</taxon>
        <taxon>Dikarya</taxon>
        <taxon>Basidiomycota</taxon>
        <taxon>Agaricomycotina</taxon>
        <taxon>Agaricomycetes</taxon>
        <taxon>Agaricomycetidae</taxon>
        <taxon>Atheliales</taxon>
        <taxon>Atheliaceae</taxon>
        <taxon>Piloderma</taxon>
    </lineage>
</organism>
<dbReference type="Proteomes" id="UP000054166">
    <property type="component" value="Unassembled WGS sequence"/>
</dbReference>
<accession>A0A0C3F8G9</accession>
<feature type="region of interest" description="Disordered" evidence="1">
    <location>
        <begin position="119"/>
        <end position="169"/>
    </location>
</feature>
<evidence type="ECO:0000313" key="3">
    <source>
        <dbReference type="EMBL" id="KIM76124.1"/>
    </source>
</evidence>
<dbReference type="OrthoDB" id="3269637at2759"/>
<dbReference type="EMBL" id="KN833038">
    <property type="protein sequence ID" value="KIM76124.1"/>
    <property type="molecule type" value="Genomic_DNA"/>
</dbReference>
<sequence length="214" mass="23938">MKSTTPKNGFLLDAILHILVGSGQSAFIQTPNFGLTRRDIPPSPRIVPAVHAERLTLQHFYDPPTTDRAQENQDARLPETLQNWPPTLITNFVYGCAVLERWGKTDAVGALRKLARATYYDQRPPPQTAKQAADDHRNEGNAARTARLTRRNGGEEEQKNQGAGEEEQNMDIDIMDIMMFLRYRSSAPPIQQGPCPEDVSTAKVQAWLQADPYA</sequence>
<dbReference type="InParanoid" id="A0A0C3F8G9"/>
<evidence type="ECO:0000256" key="1">
    <source>
        <dbReference type="SAM" id="MobiDB-lite"/>
    </source>
</evidence>
<name>A0A0C3F8G9_PILCF</name>
<protein>
    <submittedName>
        <fullName evidence="3">Uncharacterized protein</fullName>
    </submittedName>
</protein>
<gene>
    <name evidence="3" type="ORF">PILCRDRAFT_655278</name>
</gene>
<evidence type="ECO:0000313" key="4">
    <source>
        <dbReference type="Proteomes" id="UP000054166"/>
    </source>
</evidence>
<feature type="chain" id="PRO_5002164368" evidence="2">
    <location>
        <begin position="26"/>
        <end position="214"/>
    </location>
</feature>
<dbReference type="HOGENOM" id="CLU_1289377_0_0_1"/>